<reference evidence="1" key="1">
    <citation type="submission" date="2018-05" db="EMBL/GenBank/DDBJ databases">
        <authorList>
            <person name="Lanie J.A."/>
            <person name="Ng W.-L."/>
            <person name="Kazmierczak K.M."/>
            <person name="Andrzejewski T.M."/>
            <person name="Davidsen T.M."/>
            <person name="Wayne K.J."/>
            <person name="Tettelin H."/>
            <person name="Glass J.I."/>
            <person name="Rusch D."/>
            <person name="Podicherti R."/>
            <person name="Tsui H.-C.T."/>
            <person name="Winkler M.E."/>
        </authorList>
    </citation>
    <scope>NUCLEOTIDE SEQUENCE</scope>
</reference>
<organism evidence="1">
    <name type="scientific">marine metagenome</name>
    <dbReference type="NCBI Taxonomy" id="408172"/>
    <lineage>
        <taxon>unclassified sequences</taxon>
        <taxon>metagenomes</taxon>
        <taxon>ecological metagenomes</taxon>
    </lineage>
</organism>
<name>A0A382V757_9ZZZZ</name>
<accession>A0A382V757</accession>
<protein>
    <submittedName>
        <fullName evidence="1">Uncharacterized protein</fullName>
    </submittedName>
</protein>
<sequence>QPTNKLYKILSLCIIISTESFSVS</sequence>
<dbReference type="AlphaFoldDB" id="A0A382V757"/>
<proteinExistence type="predicted"/>
<gene>
    <name evidence="1" type="ORF">METZ01_LOCUS395186</name>
</gene>
<feature type="non-terminal residue" evidence="1">
    <location>
        <position position="1"/>
    </location>
</feature>
<dbReference type="EMBL" id="UINC01149702">
    <property type="protein sequence ID" value="SVD42332.1"/>
    <property type="molecule type" value="Genomic_DNA"/>
</dbReference>
<evidence type="ECO:0000313" key="1">
    <source>
        <dbReference type="EMBL" id="SVD42332.1"/>
    </source>
</evidence>